<dbReference type="PANTHER" id="PTHR15052">
    <property type="entry name" value="RNA POLYMERASE III TRANSCRIPTION INITIATION FACTOR COMPLEX SUBUNIT"/>
    <property type="match status" value="1"/>
</dbReference>
<protein>
    <submittedName>
        <fullName evidence="6">General transcription factor 3C polypeptide 2-like</fullName>
    </submittedName>
</protein>
<evidence type="ECO:0000256" key="4">
    <source>
        <dbReference type="SAM" id="MobiDB-lite"/>
    </source>
</evidence>
<dbReference type="Pfam" id="PF00400">
    <property type="entry name" value="WD40"/>
    <property type="match status" value="3"/>
</dbReference>
<dbReference type="PANTHER" id="PTHR15052:SF2">
    <property type="entry name" value="GENERAL TRANSCRIPTION FACTOR 3C POLYPEPTIDE 2"/>
    <property type="match status" value="1"/>
</dbReference>
<dbReference type="SUPFAM" id="SSF50978">
    <property type="entry name" value="WD40 repeat-like"/>
    <property type="match status" value="1"/>
</dbReference>
<organism evidence="5 6">
    <name type="scientific">Saccoglossus kowalevskii</name>
    <name type="common">Acorn worm</name>
    <dbReference type="NCBI Taxonomy" id="10224"/>
    <lineage>
        <taxon>Eukaryota</taxon>
        <taxon>Metazoa</taxon>
        <taxon>Hemichordata</taxon>
        <taxon>Enteropneusta</taxon>
        <taxon>Harrimaniidae</taxon>
        <taxon>Saccoglossus</taxon>
    </lineage>
</organism>
<dbReference type="Gene3D" id="2.130.10.10">
    <property type="entry name" value="YVTN repeat-like/Quinoprotein amine dehydrogenase"/>
    <property type="match status" value="1"/>
</dbReference>
<dbReference type="Proteomes" id="UP000694865">
    <property type="component" value="Unplaced"/>
</dbReference>
<keyword evidence="2" id="KW-0804">Transcription</keyword>
<dbReference type="RefSeq" id="XP_006818350.1">
    <property type="nucleotide sequence ID" value="XM_006818287.1"/>
</dbReference>
<proteinExistence type="predicted"/>
<name>A0ABM0MEA9_SACKO</name>
<dbReference type="GeneID" id="102805126"/>
<dbReference type="SMART" id="SM00320">
    <property type="entry name" value="WD40"/>
    <property type="match status" value="3"/>
</dbReference>
<feature type="region of interest" description="Disordered" evidence="4">
    <location>
        <begin position="1"/>
        <end position="69"/>
    </location>
</feature>
<comment type="subcellular location">
    <subcellularLocation>
        <location evidence="1">Nucleus</location>
    </subcellularLocation>
</comment>
<gene>
    <name evidence="6" type="primary">LOC102805126</name>
</gene>
<evidence type="ECO:0000256" key="3">
    <source>
        <dbReference type="ARBA" id="ARBA00023242"/>
    </source>
</evidence>
<sequence>MFDQQSEPLAVLANQKAQESSNDEYSSLSSEDEDSSGSEFMEEDFGDDEDRKKPPVVRSSGSRSRELSKERFLPLPEATTWSIEQKKQFKDVTVFAEWQPLKSEWTLLNEMERKAYEPITMESIEFQREAESGRLSQKVKLKRYSSFALNSDEKVTTFFTGGPVWAANWCPLPLECTSANQYIAISCHRDYETTHTYDDLYSEKGMIQLWCFKILNKKRQYSLPYLSLGIAHEFGAIWDMKWCPSGAWEDVQQSGKEVSRLGLLALSCSDGTVRILSICHPECTDDESFPVYKMKPSAVLKPTPTVSSQCKCLDWSPDINHRKLAAGFTDGLVVLWDLMTSSPLLKTSSGTSPECFYPYHSLRAHENYITDLNWCKHSETYMVTSGGDRYLKTVGGQFPLGLHYVENGFFGAKRSYLAPLNSCVWSVSFSEWLNVVACGDSVGMVIAIVLSNMITKYSRHAKHHMEDL</sequence>
<evidence type="ECO:0000313" key="6">
    <source>
        <dbReference type="RefSeq" id="XP_006818350.1"/>
    </source>
</evidence>
<evidence type="ECO:0000256" key="1">
    <source>
        <dbReference type="ARBA" id="ARBA00004123"/>
    </source>
</evidence>
<dbReference type="InterPro" id="IPR036322">
    <property type="entry name" value="WD40_repeat_dom_sf"/>
</dbReference>
<dbReference type="InterPro" id="IPR052416">
    <property type="entry name" value="GTF3C_component"/>
</dbReference>
<feature type="compositionally biased region" description="Low complexity" evidence="4">
    <location>
        <begin position="19"/>
        <end position="29"/>
    </location>
</feature>
<evidence type="ECO:0000313" key="5">
    <source>
        <dbReference type="Proteomes" id="UP000694865"/>
    </source>
</evidence>
<keyword evidence="5" id="KW-1185">Reference proteome</keyword>
<evidence type="ECO:0000256" key="2">
    <source>
        <dbReference type="ARBA" id="ARBA00023163"/>
    </source>
</evidence>
<dbReference type="InterPro" id="IPR001680">
    <property type="entry name" value="WD40_rpt"/>
</dbReference>
<reference evidence="6" key="1">
    <citation type="submission" date="2025-08" db="UniProtKB">
        <authorList>
            <consortium name="RefSeq"/>
        </authorList>
    </citation>
    <scope>IDENTIFICATION</scope>
    <source>
        <tissue evidence="6">Testes</tissue>
    </source>
</reference>
<feature type="compositionally biased region" description="Acidic residues" evidence="4">
    <location>
        <begin position="30"/>
        <end position="48"/>
    </location>
</feature>
<accession>A0ABM0MEA9</accession>
<keyword evidence="3" id="KW-0539">Nucleus</keyword>
<dbReference type="InterPro" id="IPR015943">
    <property type="entry name" value="WD40/YVTN_repeat-like_dom_sf"/>
</dbReference>